<evidence type="ECO:0000256" key="1">
    <source>
        <dbReference type="ARBA" id="ARBA00004123"/>
    </source>
</evidence>
<dbReference type="FunFam" id="3.30.160.60:FF:000663">
    <property type="entry name" value="Zinc finger protein 45"/>
    <property type="match status" value="1"/>
</dbReference>
<evidence type="ECO:0000256" key="8">
    <source>
        <dbReference type="ARBA" id="ARBA00023242"/>
    </source>
</evidence>
<feature type="domain" description="C2H2-type" evidence="10">
    <location>
        <begin position="644"/>
        <end position="672"/>
    </location>
</feature>
<dbReference type="FunFam" id="3.30.160.60:FF:002343">
    <property type="entry name" value="Zinc finger protein 33A"/>
    <property type="match status" value="1"/>
</dbReference>
<dbReference type="FunFam" id="3.30.160.60:FF:000478">
    <property type="entry name" value="Zinc finger protein 133"/>
    <property type="match status" value="1"/>
</dbReference>
<feature type="domain" description="C2H2-type" evidence="10">
    <location>
        <begin position="705"/>
        <end position="732"/>
    </location>
</feature>
<evidence type="ECO:0000256" key="9">
    <source>
        <dbReference type="PROSITE-ProRule" id="PRU00042"/>
    </source>
</evidence>
<feature type="domain" description="C2H2-type" evidence="10">
    <location>
        <begin position="286"/>
        <end position="314"/>
    </location>
</feature>
<dbReference type="EMBL" id="KB632230">
    <property type="protein sequence ID" value="ERL90350.1"/>
    <property type="molecule type" value="Genomic_DNA"/>
</dbReference>
<evidence type="ECO:0000313" key="11">
    <source>
        <dbReference type="EMBL" id="ERL90350.1"/>
    </source>
</evidence>
<feature type="domain" description="C2H2-type" evidence="10">
    <location>
        <begin position="677"/>
        <end position="704"/>
    </location>
</feature>
<dbReference type="GO" id="GO:0005634">
    <property type="term" value="C:nucleus"/>
    <property type="evidence" value="ECO:0007669"/>
    <property type="project" value="UniProtKB-SubCell"/>
</dbReference>
<proteinExistence type="inferred from homology"/>
<feature type="domain" description="C2H2-type" evidence="10">
    <location>
        <begin position="467"/>
        <end position="494"/>
    </location>
</feature>
<dbReference type="Pfam" id="PF00096">
    <property type="entry name" value="zf-C2H2"/>
    <property type="match status" value="5"/>
</dbReference>
<dbReference type="PANTHER" id="PTHR24376">
    <property type="entry name" value="ZINC FINGER PROTEIN"/>
    <property type="match status" value="1"/>
</dbReference>
<dbReference type="PANTHER" id="PTHR24376:SF235">
    <property type="entry name" value="C2H2-TYPE DOMAIN-CONTAINING PROTEIN"/>
    <property type="match status" value="1"/>
</dbReference>
<evidence type="ECO:0000313" key="12">
    <source>
        <dbReference type="Proteomes" id="UP000030742"/>
    </source>
</evidence>
<keyword evidence="3" id="KW-0479">Metal-binding</keyword>
<gene>
    <name evidence="11" type="ORF">D910_07699</name>
</gene>
<evidence type="ECO:0000256" key="5">
    <source>
        <dbReference type="ARBA" id="ARBA00022771"/>
    </source>
</evidence>
<dbReference type="GO" id="GO:0000978">
    <property type="term" value="F:RNA polymerase II cis-regulatory region sequence-specific DNA binding"/>
    <property type="evidence" value="ECO:0007669"/>
    <property type="project" value="TreeGrafter"/>
</dbReference>
<feature type="domain" description="C2H2-type" evidence="10">
    <location>
        <begin position="139"/>
        <end position="161"/>
    </location>
</feature>
<dbReference type="OrthoDB" id="3437960at2759"/>
<dbReference type="PROSITE" id="PS00028">
    <property type="entry name" value="ZINC_FINGER_C2H2_1"/>
    <property type="match status" value="16"/>
</dbReference>
<reference evidence="11 12" key="1">
    <citation type="journal article" date="2013" name="Genome Biol.">
        <title>Draft genome of the mountain pine beetle, Dendroctonus ponderosae Hopkins, a major forest pest.</title>
        <authorList>
            <person name="Keeling C.I."/>
            <person name="Yuen M.M."/>
            <person name="Liao N.Y."/>
            <person name="Docking T.R."/>
            <person name="Chan S.K."/>
            <person name="Taylor G.A."/>
            <person name="Palmquist D.L."/>
            <person name="Jackman S.D."/>
            <person name="Nguyen A."/>
            <person name="Li M."/>
            <person name="Henderson H."/>
            <person name="Janes J.K."/>
            <person name="Zhao Y."/>
            <person name="Pandoh P."/>
            <person name="Moore R."/>
            <person name="Sperling F.A."/>
            <person name="Huber D.P."/>
            <person name="Birol I."/>
            <person name="Jones S.J."/>
            <person name="Bohlmann J."/>
        </authorList>
    </citation>
    <scope>NUCLEOTIDE SEQUENCE</scope>
</reference>
<dbReference type="FunFam" id="3.30.160.60:FF:001119">
    <property type="entry name" value="zinc finger protein 408"/>
    <property type="match status" value="1"/>
</dbReference>
<dbReference type="SUPFAM" id="SSF57667">
    <property type="entry name" value="beta-beta-alpha zinc fingers"/>
    <property type="match status" value="9"/>
</dbReference>
<dbReference type="PROSITE" id="PS50157">
    <property type="entry name" value="ZINC_FINGER_C2H2_2"/>
    <property type="match status" value="16"/>
</dbReference>
<feature type="domain" description="C2H2-type" evidence="10">
    <location>
        <begin position="536"/>
        <end position="563"/>
    </location>
</feature>
<organism evidence="11 12">
    <name type="scientific">Dendroctonus ponderosae</name>
    <name type="common">Mountain pine beetle</name>
    <dbReference type="NCBI Taxonomy" id="77166"/>
    <lineage>
        <taxon>Eukaryota</taxon>
        <taxon>Metazoa</taxon>
        <taxon>Ecdysozoa</taxon>
        <taxon>Arthropoda</taxon>
        <taxon>Hexapoda</taxon>
        <taxon>Insecta</taxon>
        <taxon>Pterygota</taxon>
        <taxon>Neoptera</taxon>
        <taxon>Endopterygota</taxon>
        <taxon>Coleoptera</taxon>
        <taxon>Polyphaga</taxon>
        <taxon>Cucujiformia</taxon>
        <taxon>Curculionidae</taxon>
        <taxon>Scolytinae</taxon>
        <taxon>Dendroctonus</taxon>
    </lineage>
</organism>
<evidence type="ECO:0000256" key="3">
    <source>
        <dbReference type="ARBA" id="ARBA00022723"/>
    </source>
</evidence>
<evidence type="ECO:0000256" key="2">
    <source>
        <dbReference type="ARBA" id="ARBA00006991"/>
    </source>
</evidence>
<sequence>MSQYIGRILKESDDEEEYIKSEDNVKETRQSKLSKVGKLIKDIVYSCRNCYTTFPSKPALQKHKQSDACVPSAIQDETVTVKTETISMKLEDDKKIFVCKKCPLTFDSLKVLKVHRKEHAPQEFIENHTFSFDDVQELYICNTCSAEFKDKDEAERHTKAHGEIFQCSLCMDKFQTLFQLGSHLKLTHSEDDQFSCPLCPQLKFPKPSLFMKHIDTKHQKRYMYNCKDCGKGFHSKTLCKEHLNVHLGIKPFSCIVCGAGFTYSKSVVTHQLKAHRVEILGQSHTTECTYCRNRFVTVASLERHVQQVHSAPKAPQEKIHLCDICGMGFAKKNKMVVHQRVHTGVKPYHCRYCEKSFSKSGERNCHERIHTGERPYSCEYCGKAFRQYQSRRTLRIPKRECGRAKYKVKYNESDCESQVISWSQRTRRSSVPKSENWTLKEETVEQIDFKSRVKSRQKRSYHSNRLWECKKCPETFSTSNLLKVHRKTHSSRPFPDEHTYKFDIAQDLYICNTCSAEFQEEAEVQEHMKAMHENEHSCAQCQKSFRTLYEMGAHSAEHNSDGQVTCPLCNYKSLKKGGLLIHINYVHLKKYAYTCETCGKGFSDHLLFKEHANEHLGIRPFTCGVCDKTFTYTRVMIDGQLLPNQCPYCTRKYSKPETLEKHLEEAHFKVGPHEKKHLCDTCGKGFAQKSKLVIHERVHTGYKPYACRYCEKCFTKKDYLVTHERVHSGEKPYSCEYCGKCFSQGAPLRIHLRIHTGEKPYACMCCLTRFSTRGALNMHKNCLGFSESIKLDNH</sequence>
<comment type="subcellular location">
    <subcellularLocation>
        <location evidence="1">Nucleus</location>
    </subcellularLocation>
</comment>
<evidence type="ECO:0000256" key="4">
    <source>
        <dbReference type="ARBA" id="ARBA00022737"/>
    </source>
</evidence>
<dbReference type="Proteomes" id="UP000030742">
    <property type="component" value="Unassembled WGS sequence"/>
</dbReference>
<comment type="similarity">
    <text evidence="2">Belongs to the krueppel C2H2-type zinc-finger protein family.</text>
</comment>
<protein>
    <recommendedName>
        <fullName evidence="10">C2H2-type domain-containing protein</fullName>
    </recommendedName>
</protein>
<feature type="domain" description="C2H2-type" evidence="10">
    <location>
        <begin position="509"/>
        <end position="537"/>
    </location>
</feature>
<dbReference type="AlphaFoldDB" id="U4UK37"/>
<feature type="domain" description="C2H2-type" evidence="10">
    <location>
        <begin position="97"/>
        <end position="124"/>
    </location>
</feature>
<keyword evidence="6" id="KW-0862">Zinc</keyword>
<feature type="domain" description="C2H2-type" evidence="10">
    <location>
        <begin position="224"/>
        <end position="251"/>
    </location>
</feature>
<evidence type="ECO:0000256" key="7">
    <source>
        <dbReference type="ARBA" id="ARBA00023125"/>
    </source>
</evidence>
<feature type="domain" description="C2H2-type" evidence="10">
    <location>
        <begin position="733"/>
        <end position="760"/>
    </location>
</feature>
<keyword evidence="7" id="KW-0238">DNA-binding</keyword>
<evidence type="ECO:0000259" key="10">
    <source>
        <dbReference type="PROSITE" id="PS50157"/>
    </source>
</evidence>
<dbReference type="InterPro" id="IPR013087">
    <property type="entry name" value="Znf_C2H2_type"/>
</dbReference>
<dbReference type="Gene3D" id="3.30.160.60">
    <property type="entry name" value="Classic Zinc Finger"/>
    <property type="match status" value="13"/>
</dbReference>
<feature type="domain" description="C2H2-type" evidence="10">
    <location>
        <begin position="593"/>
        <end position="620"/>
    </location>
</feature>
<evidence type="ECO:0000256" key="6">
    <source>
        <dbReference type="ARBA" id="ARBA00022833"/>
    </source>
</evidence>
<feature type="domain" description="C2H2-type" evidence="10">
    <location>
        <begin position="252"/>
        <end position="278"/>
    </location>
</feature>
<dbReference type="GO" id="GO:0001228">
    <property type="term" value="F:DNA-binding transcription activator activity, RNA polymerase II-specific"/>
    <property type="evidence" value="ECO:0007669"/>
    <property type="project" value="TreeGrafter"/>
</dbReference>
<dbReference type="Pfam" id="PF13912">
    <property type="entry name" value="zf-C2H2_6"/>
    <property type="match status" value="2"/>
</dbReference>
<name>U4UK37_DENPD</name>
<keyword evidence="4" id="KW-0677">Repeat</keyword>
<feature type="domain" description="C2H2-type" evidence="10">
    <location>
        <begin position="165"/>
        <end position="193"/>
    </location>
</feature>
<keyword evidence="8" id="KW-0539">Nucleus</keyword>
<feature type="domain" description="C2H2-type" evidence="10">
    <location>
        <begin position="348"/>
        <end position="375"/>
    </location>
</feature>
<dbReference type="InterPro" id="IPR036236">
    <property type="entry name" value="Znf_C2H2_sf"/>
</dbReference>
<dbReference type="SMART" id="SM00355">
    <property type="entry name" value="ZnF_C2H2"/>
    <property type="match status" value="20"/>
</dbReference>
<accession>U4UK37</accession>
<keyword evidence="5 9" id="KW-0863">Zinc-finger</keyword>
<dbReference type="GO" id="GO:0008270">
    <property type="term" value="F:zinc ion binding"/>
    <property type="evidence" value="ECO:0007669"/>
    <property type="project" value="UniProtKB-KW"/>
</dbReference>
<feature type="domain" description="C2H2-type" evidence="10">
    <location>
        <begin position="320"/>
        <end position="347"/>
    </location>
</feature>